<evidence type="ECO:0000256" key="1">
    <source>
        <dbReference type="SAM" id="MobiDB-lite"/>
    </source>
</evidence>
<comment type="caution">
    <text evidence="2">The sequence shown here is derived from an EMBL/GenBank/DDBJ whole genome shotgun (WGS) entry which is preliminary data.</text>
</comment>
<dbReference type="EMBL" id="JARIHO010000008">
    <property type="protein sequence ID" value="KAJ7356893.1"/>
    <property type="molecule type" value="Genomic_DNA"/>
</dbReference>
<feature type="compositionally biased region" description="Basic and acidic residues" evidence="1">
    <location>
        <begin position="90"/>
        <end position="109"/>
    </location>
</feature>
<dbReference type="AlphaFoldDB" id="A0AAD7AEX3"/>
<name>A0AAD7AEX3_9AGAR</name>
<evidence type="ECO:0000313" key="3">
    <source>
        <dbReference type="Proteomes" id="UP001218218"/>
    </source>
</evidence>
<gene>
    <name evidence="2" type="ORF">DFH08DRAFT_932924</name>
</gene>
<reference evidence="2" key="1">
    <citation type="submission" date="2023-03" db="EMBL/GenBank/DDBJ databases">
        <title>Massive genome expansion in bonnet fungi (Mycena s.s.) driven by repeated elements and novel gene families across ecological guilds.</title>
        <authorList>
            <consortium name="Lawrence Berkeley National Laboratory"/>
            <person name="Harder C.B."/>
            <person name="Miyauchi S."/>
            <person name="Viragh M."/>
            <person name="Kuo A."/>
            <person name="Thoen E."/>
            <person name="Andreopoulos B."/>
            <person name="Lu D."/>
            <person name="Skrede I."/>
            <person name="Drula E."/>
            <person name="Henrissat B."/>
            <person name="Morin E."/>
            <person name="Kohler A."/>
            <person name="Barry K."/>
            <person name="LaButti K."/>
            <person name="Morin E."/>
            <person name="Salamov A."/>
            <person name="Lipzen A."/>
            <person name="Mereny Z."/>
            <person name="Hegedus B."/>
            <person name="Baldrian P."/>
            <person name="Stursova M."/>
            <person name="Weitz H."/>
            <person name="Taylor A."/>
            <person name="Grigoriev I.V."/>
            <person name="Nagy L.G."/>
            <person name="Martin F."/>
            <person name="Kauserud H."/>
        </authorList>
    </citation>
    <scope>NUCLEOTIDE SEQUENCE</scope>
    <source>
        <strain evidence="2">CBHHK002</strain>
    </source>
</reference>
<sequence>MFSAISRSTVSRSSVAYARAFHSTPAAYKTVTEKVSETAQDVNMKLGKTLAKGIEKGQNATEAVKENLPSTEQTKKKAGEAATVASQKTNEVKADARAKTDELAEKASK</sequence>
<dbReference type="Proteomes" id="UP001218218">
    <property type="component" value="Unassembled WGS sequence"/>
</dbReference>
<evidence type="ECO:0000313" key="2">
    <source>
        <dbReference type="EMBL" id="KAJ7356893.1"/>
    </source>
</evidence>
<feature type="region of interest" description="Disordered" evidence="1">
    <location>
        <begin position="57"/>
        <end position="109"/>
    </location>
</feature>
<organism evidence="2 3">
    <name type="scientific">Mycena albidolilacea</name>
    <dbReference type="NCBI Taxonomy" id="1033008"/>
    <lineage>
        <taxon>Eukaryota</taxon>
        <taxon>Fungi</taxon>
        <taxon>Dikarya</taxon>
        <taxon>Basidiomycota</taxon>
        <taxon>Agaricomycotina</taxon>
        <taxon>Agaricomycetes</taxon>
        <taxon>Agaricomycetidae</taxon>
        <taxon>Agaricales</taxon>
        <taxon>Marasmiineae</taxon>
        <taxon>Mycenaceae</taxon>
        <taxon>Mycena</taxon>
    </lineage>
</organism>
<proteinExistence type="predicted"/>
<protein>
    <submittedName>
        <fullName evidence="2">Uncharacterized protein</fullName>
    </submittedName>
</protein>
<keyword evidence="3" id="KW-1185">Reference proteome</keyword>
<accession>A0AAD7AEX3</accession>